<dbReference type="EMBL" id="BLXT01006489">
    <property type="protein sequence ID" value="GFO31923.1"/>
    <property type="molecule type" value="Genomic_DNA"/>
</dbReference>
<evidence type="ECO:0000256" key="7">
    <source>
        <dbReference type="ARBA" id="ARBA00023224"/>
    </source>
</evidence>
<evidence type="ECO:0000313" key="11">
    <source>
        <dbReference type="EMBL" id="GFO31923.1"/>
    </source>
</evidence>
<dbReference type="AlphaFoldDB" id="A0AAV4CJV6"/>
<feature type="transmembrane region" description="Helical" evidence="9">
    <location>
        <begin position="204"/>
        <end position="227"/>
    </location>
</feature>
<reference evidence="11 12" key="1">
    <citation type="journal article" date="2021" name="Elife">
        <title>Chloroplast acquisition without the gene transfer in kleptoplastic sea slugs, Plakobranchus ocellatus.</title>
        <authorList>
            <person name="Maeda T."/>
            <person name="Takahashi S."/>
            <person name="Yoshida T."/>
            <person name="Shimamura S."/>
            <person name="Takaki Y."/>
            <person name="Nagai Y."/>
            <person name="Toyoda A."/>
            <person name="Suzuki Y."/>
            <person name="Arimoto A."/>
            <person name="Ishii H."/>
            <person name="Satoh N."/>
            <person name="Nishiyama T."/>
            <person name="Hasebe M."/>
            <person name="Maruyama T."/>
            <person name="Minagawa J."/>
            <person name="Obokata J."/>
            <person name="Shigenobu S."/>
        </authorList>
    </citation>
    <scope>NUCLEOTIDE SEQUENCE [LARGE SCALE GENOMIC DNA]</scope>
</reference>
<comment type="similarity">
    <text evidence="8">Belongs to the G-protein coupled receptor 1 family.</text>
</comment>
<dbReference type="Proteomes" id="UP000735302">
    <property type="component" value="Unassembled WGS sequence"/>
</dbReference>
<evidence type="ECO:0000313" key="12">
    <source>
        <dbReference type="Proteomes" id="UP000735302"/>
    </source>
</evidence>
<keyword evidence="2 8" id="KW-0812">Transmembrane</keyword>
<dbReference type="PROSITE" id="PS00237">
    <property type="entry name" value="G_PROTEIN_RECEP_F1_1"/>
    <property type="match status" value="1"/>
</dbReference>
<dbReference type="PRINTS" id="PR00237">
    <property type="entry name" value="GPCRRHODOPSN"/>
</dbReference>
<keyword evidence="5 9" id="KW-0472">Membrane</keyword>
<feature type="domain" description="G-protein coupled receptors family 1 profile" evidence="10">
    <location>
        <begin position="56"/>
        <end position="329"/>
    </location>
</feature>
<dbReference type="InterPro" id="IPR000276">
    <property type="entry name" value="GPCR_Rhodpsn"/>
</dbReference>
<protein>
    <submittedName>
        <fullName evidence="11">Neuropeptide y</fullName>
    </submittedName>
</protein>
<feature type="transmembrane region" description="Helical" evidence="9">
    <location>
        <begin position="116"/>
        <end position="135"/>
    </location>
</feature>
<dbReference type="Gene3D" id="1.20.1070.10">
    <property type="entry name" value="Rhodopsin 7-helix transmembrane proteins"/>
    <property type="match status" value="1"/>
</dbReference>
<evidence type="ECO:0000256" key="2">
    <source>
        <dbReference type="ARBA" id="ARBA00022692"/>
    </source>
</evidence>
<evidence type="ECO:0000256" key="5">
    <source>
        <dbReference type="ARBA" id="ARBA00023136"/>
    </source>
</evidence>
<dbReference type="PANTHER" id="PTHR24243:SF208">
    <property type="entry name" value="PYROKININ-1 RECEPTOR"/>
    <property type="match status" value="1"/>
</dbReference>
<gene>
    <name evidence="11" type="ORF">PoB_005842800</name>
</gene>
<comment type="subcellular location">
    <subcellularLocation>
        <location evidence="1">Membrane</location>
        <topology evidence="1">Multi-pass membrane protein</topology>
    </subcellularLocation>
</comment>
<comment type="caution">
    <text evidence="11">The sequence shown here is derived from an EMBL/GenBank/DDBJ whole genome shotgun (WGS) entry which is preliminary data.</text>
</comment>
<dbReference type="PANTHER" id="PTHR24243">
    <property type="entry name" value="G-PROTEIN COUPLED RECEPTOR"/>
    <property type="match status" value="1"/>
</dbReference>
<evidence type="ECO:0000256" key="1">
    <source>
        <dbReference type="ARBA" id="ARBA00004141"/>
    </source>
</evidence>
<dbReference type="GO" id="GO:0016020">
    <property type="term" value="C:membrane"/>
    <property type="evidence" value="ECO:0007669"/>
    <property type="project" value="UniProtKB-SubCell"/>
</dbReference>
<name>A0AAV4CJV6_9GAST</name>
<dbReference type="CDD" id="cd00637">
    <property type="entry name" value="7tm_classA_rhodopsin-like"/>
    <property type="match status" value="1"/>
</dbReference>
<dbReference type="Pfam" id="PF00001">
    <property type="entry name" value="7tm_1"/>
    <property type="match status" value="1"/>
</dbReference>
<dbReference type="SUPFAM" id="SSF81321">
    <property type="entry name" value="Family A G protein-coupled receptor-like"/>
    <property type="match status" value="1"/>
</dbReference>
<feature type="transmembrane region" description="Helical" evidence="9">
    <location>
        <begin position="76"/>
        <end position="96"/>
    </location>
</feature>
<dbReference type="GO" id="GO:0007218">
    <property type="term" value="P:neuropeptide signaling pathway"/>
    <property type="evidence" value="ECO:0007669"/>
    <property type="project" value="UniProtKB-KW"/>
</dbReference>
<keyword evidence="7 8" id="KW-0807">Transducer</keyword>
<dbReference type="GO" id="GO:0004930">
    <property type="term" value="F:G protein-coupled receptor activity"/>
    <property type="evidence" value="ECO:0007669"/>
    <property type="project" value="UniProtKB-KW"/>
</dbReference>
<dbReference type="PROSITE" id="PS50262">
    <property type="entry name" value="G_PROTEIN_RECEP_F1_2"/>
    <property type="match status" value="1"/>
</dbReference>
<keyword evidence="4 8" id="KW-0297">G-protein coupled receptor</keyword>
<keyword evidence="6 8" id="KW-0675">Receptor</keyword>
<evidence type="ECO:0000259" key="10">
    <source>
        <dbReference type="PROSITE" id="PS50262"/>
    </source>
</evidence>
<proteinExistence type="inferred from homology"/>
<feature type="transmembrane region" description="Helical" evidence="9">
    <location>
        <begin position="269"/>
        <end position="293"/>
    </location>
</feature>
<evidence type="ECO:0000256" key="6">
    <source>
        <dbReference type="ARBA" id="ARBA00023170"/>
    </source>
</evidence>
<accession>A0AAV4CJV6</accession>
<organism evidence="11 12">
    <name type="scientific">Plakobranchus ocellatus</name>
    <dbReference type="NCBI Taxonomy" id="259542"/>
    <lineage>
        <taxon>Eukaryota</taxon>
        <taxon>Metazoa</taxon>
        <taxon>Spiralia</taxon>
        <taxon>Lophotrochozoa</taxon>
        <taxon>Mollusca</taxon>
        <taxon>Gastropoda</taxon>
        <taxon>Heterobranchia</taxon>
        <taxon>Euthyneura</taxon>
        <taxon>Panpulmonata</taxon>
        <taxon>Sacoglossa</taxon>
        <taxon>Placobranchoidea</taxon>
        <taxon>Plakobranchidae</taxon>
        <taxon>Plakobranchus</taxon>
    </lineage>
</organism>
<keyword evidence="12" id="KW-1185">Reference proteome</keyword>
<feature type="transmembrane region" description="Helical" evidence="9">
    <location>
        <begin position="156"/>
        <end position="175"/>
    </location>
</feature>
<evidence type="ECO:0000256" key="9">
    <source>
        <dbReference type="SAM" id="Phobius"/>
    </source>
</evidence>
<evidence type="ECO:0000256" key="4">
    <source>
        <dbReference type="ARBA" id="ARBA00023040"/>
    </source>
</evidence>
<keyword evidence="3 9" id="KW-1133">Transmembrane helix</keyword>
<evidence type="ECO:0000256" key="3">
    <source>
        <dbReference type="ARBA" id="ARBA00022989"/>
    </source>
</evidence>
<keyword evidence="11" id="KW-0527">Neuropeptide</keyword>
<feature type="transmembrane region" description="Helical" evidence="9">
    <location>
        <begin position="42"/>
        <end position="64"/>
    </location>
</feature>
<dbReference type="InterPro" id="IPR017452">
    <property type="entry name" value="GPCR_Rhodpsn_7TM"/>
</dbReference>
<evidence type="ECO:0000256" key="8">
    <source>
        <dbReference type="RuleBase" id="RU000688"/>
    </source>
</evidence>
<sequence length="365" mass="41666">MANSEYVLVMVPEPASQEDTPEPNDTSDGFPQGELFTWHGTALIFIPLMMLLGISGNLLVYYIYHFRWRKNVVTLFKKMLAILDLCNMLLALPPLLYLTINPYDDSFLTLCDFTSFIALGTAIASGGVLVIIAVDRYMKLRLLRKTGVGSMLSKQLFAVSIITACIINIPTMWIFGRDTIQLRFYNVSVSYCFIRKESYSSGMFLGWVAVLTIVFFSITVALVYLYWCVVRKLQDLSDKHDELKRQPSVGVVKESLVKQKQSEIMRQSCIVFIAVTVVFFATYMPYFITLIISMFSPDILEGMSPYHKAYYDLAKLCPLLSAISNPFIYSFTSKQFRKEVSRLFTCQNRSRNTIDKAYQLPQVSE</sequence>